<dbReference type="EMBL" id="CACTIH010001829">
    <property type="protein sequence ID" value="CAA2964787.1"/>
    <property type="molecule type" value="Genomic_DNA"/>
</dbReference>
<dbReference type="Gramene" id="OE9A026472T2">
    <property type="protein sequence ID" value="OE9A026472C2"/>
    <property type="gene ID" value="OE9A026472"/>
</dbReference>
<dbReference type="FunFam" id="1.10.472.10:FF:000060">
    <property type="entry name" value="D6-type cyclin"/>
    <property type="match status" value="1"/>
</dbReference>
<gene>
    <name evidence="9" type="ORF">OLEA9_A026472</name>
</gene>
<dbReference type="Gene3D" id="1.10.472.10">
    <property type="entry name" value="Cyclin-like"/>
    <property type="match status" value="2"/>
</dbReference>
<keyword evidence="4" id="KW-0131">Cell cycle</keyword>
<evidence type="ECO:0000256" key="5">
    <source>
        <dbReference type="RuleBase" id="RU000383"/>
    </source>
</evidence>
<evidence type="ECO:0000256" key="3">
    <source>
        <dbReference type="ARBA" id="ARBA00023127"/>
    </source>
</evidence>
<evidence type="ECO:0000313" key="9">
    <source>
        <dbReference type="EMBL" id="CAA2964787.1"/>
    </source>
</evidence>
<dbReference type="FunFam" id="1.10.472.10:FF:000070">
    <property type="entry name" value="CYCLIN D32"/>
    <property type="match status" value="1"/>
</dbReference>
<keyword evidence="10" id="KW-1185">Reference proteome</keyword>
<name>A0A8S0QBM7_OLEEU</name>
<dbReference type="Proteomes" id="UP000594638">
    <property type="component" value="Unassembled WGS sequence"/>
</dbReference>
<dbReference type="InterPro" id="IPR048258">
    <property type="entry name" value="Cyclins_cyclin-box"/>
</dbReference>
<dbReference type="CDD" id="cd20544">
    <property type="entry name" value="CYCLIN_AtCycD-like_rpt2"/>
    <property type="match status" value="1"/>
</dbReference>
<dbReference type="GO" id="GO:0048316">
    <property type="term" value="P:seed development"/>
    <property type="evidence" value="ECO:0007669"/>
    <property type="project" value="UniProtKB-ARBA"/>
</dbReference>
<organism evidence="9 10">
    <name type="scientific">Olea europaea subsp. europaea</name>
    <dbReference type="NCBI Taxonomy" id="158383"/>
    <lineage>
        <taxon>Eukaryota</taxon>
        <taxon>Viridiplantae</taxon>
        <taxon>Streptophyta</taxon>
        <taxon>Embryophyta</taxon>
        <taxon>Tracheophyta</taxon>
        <taxon>Spermatophyta</taxon>
        <taxon>Magnoliopsida</taxon>
        <taxon>eudicotyledons</taxon>
        <taxon>Gunneridae</taxon>
        <taxon>Pentapetalae</taxon>
        <taxon>asterids</taxon>
        <taxon>lamiids</taxon>
        <taxon>Lamiales</taxon>
        <taxon>Oleaceae</taxon>
        <taxon>Oleeae</taxon>
        <taxon>Olea</taxon>
    </lineage>
</organism>
<dbReference type="AlphaFoldDB" id="A0A8S0QBM7"/>
<feature type="region of interest" description="Disordered" evidence="6">
    <location>
        <begin position="304"/>
        <end position="371"/>
    </location>
</feature>
<feature type="compositionally biased region" description="Low complexity" evidence="6">
    <location>
        <begin position="321"/>
        <end position="340"/>
    </location>
</feature>
<dbReference type="Pfam" id="PF00134">
    <property type="entry name" value="Cyclin_N"/>
    <property type="match status" value="1"/>
</dbReference>
<dbReference type="Pfam" id="PF02984">
    <property type="entry name" value="Cyclin_C"/>
    <property type="match status" value="1"/>
</dbReference>
<dbReference type="SMART" id="SM01332">
    <property type="entry name" value="Cyclin_C"/>
    <property type="match status" value="1"/>
</dbReference>
<sequence length="371" mass="42854">MVSHFQEQEFLVQNPIFDALYCQEERFDEVSGVGFDFQSPKTEDSNEIHKKRLVFLFEHDRFWEDDELVTLLSKEKKQVRLSYNEMNSDGSLIMARKEAIKWMLEVITHFGFTATTAVLSVNYYDRFITSLCFQKDKPWMSQLAAVACLSLAAKVEETRVPLLLDLQVQESEYVFEAKTIQRMELLVLSTLKWKMNPVTPISFFDHSLRRFGLMTNLHWEFMRRCESFLLSIITDHRFVHYLPSIIAGATMVYVIREIEPCNAMTYKNQLMDVLRISEQESIDECSKLIGEVMDSDDYKPCLKRKRKSVPNSPHGVINAYSSSDSSQDSWVISSPVSSSPEPLFKRSRARDQHMRLAPLSSVSVGVGSTPH</sequence>
<proteinExistence type="inferred from homology"/>
<keyword evidence="2" id="KW-0132">Cell division</keyword>
<evidence type="ECO:0000256" key="2">
    <source>
        <dbReference type="ARBA" id="ARBA00022618"/>
    </source>
</evidence>
<feature type="domain" description="Cyclin-like" evidence="7">
    <location>
        <begin position="101"/>
        <end position="189"/>
    </location>
</feature>
<dbReference type="PANTHER" id="PTHR10177">
    <property type="entry name" value="CYCLINS"/>
    <property type="match status" value="1"/>
</dbReference>
<comment type="similarity">
    <text evidence="1">Belongs to the cyclin family. Cyclin D subfamily.</text>
</comment>
<protein>
    <submittedName>
        <fullName evidence="9">Cyclin-D3-3-like isoform X1</fullName>
    </submittedName>
</protein>
<feature type="domain" description="Cyclin-like" evidence="7">
    <location>
        <begin position="206"/>
        <end position="291"/>
    </location>
</feature>
<dbReference type="GO" id="GO:0051301">
    <property type="term" value="P:cell division"/>
    <property type="evidence" value="ECO:0007669"/>
    <property type="project" value="UniProtKB-KW"/>
</dbReference>
<accession>A0A8S0QBM7</accession>
<evidence type="ECO:0000256" key="1">
    <source>
        <dbReference type="ARBA" id="ARBA00009065"/>
    </source>
</evidence>
<dbReference type="InterPro" id="IPR036915">
    <property type="entry name" value="Cyclin-like_sf"/>
</dbReference>
<reference evidence="9 10" key="1">
    <citation type="submission" date="2019-12" db="EMBL/GenBank/DDBJ databases">
        <authorList>
            <person name="Alioto T."/>
            <person name="Alioto T."/>
            <person name="Gomez Garrido J."/>
        </authorList>
    </citation>
    <scope>NUCLEOTIDE SEQUENCE [LARGE SCALE GENOMIC DNA]</scope>
</reference>
<dbReference type="InterPro" id="IPR039361">
    <property type="entry name" value="Cyclin"/>
</dbReference>
<dbReference type="GO" id="GO:0010444">
    <property type="term" value="P:guard mother cell differentiation"/>
    <property type="evidence" value="ECO:0007669"/>
    <property type="project" value="UniProtKB-ARBA"/>
</dbReference>
<dbReference type="SMART" id="SM00385">
    <property type="entry name" value="CYCLIN"/>
    <property type="match status" value="2"/>
</dbReference>
<dbReference type="OrthoDB" id="5590282at2759"/>
<dbReference type="InterPro" id="IPR004367">
    <property type="entry name" value="Cyclin_C-dom"/>
</dbReference>
<keyword evidence="3 5" id="KW-0195">Cyclin</keyword>
<evidence type="ECO:0000313" key="10">
    <source>
        <dbReference type="Proteomes" id="UP000594638"/>
    </source>
</evidence>
<evidence type="ECO:0000256" key="4">
    <source>
        <dbReference type="ARBA" id="ARBA00023306"/>
    </source>
</evidence>
<evidence type="ECO:0000256" key="6">
    <source>
        <dbReference type="SAM" id="MobiDB-lite"/>
    </source>
</evidence>
<dbReference type="PROSITE" id="PS00292">
    <property type="entry name" value="CYCLINS"/>
    <property type="match status" value="1"/>
</dbReference>
<feature type="domain" description="Cyclin C-terminal" evidence="8">
    <location>
        <begin position="198"/>
        <end position="325"/>
    </location>
</feature>
<dbReference type="InterPro" id="IPR013763">
    <property type="entry name" value="Cyclin-like_dom"/>
</dbReference>
<dbReference type="CDD" id="cd20543">
    <property type="entry name" value="CYCLIN_AtCycD-like_rpt1"/>
    <property type="match status" value="1"/>
</dbReference>
<comment type="caution">
    <text evidence="9">The sequence shown here is derived from an EMBL/GenBank/DDBJ whole genome shotgun (WGS) entry which is preliminary data.</text>
</comment>
<evidence type="ECO:0000259" key="8">
    <source>
        <dbReference type="SMART" id="SM01332"/>
    </source>
</evidence>
<dbReference type="InterPro" id="IPR006671">
    <property type="entry name" value="Cyclin_N"/>
</dbReference>
<evidence type="ECO:0000259" key="7">
    <source>
        <dbReference type="SMART" id="SM00385"/>
    </source>
</evidence>
<dbReference type="SUPFAM" id="SSF47954">
    <property type="entry name" value="Cyclin-like"/>
    <property type="match status" value="1"/>
</dbReference>